<proteinExistence type="predicted"/>
<name>A0A380TD96_9ZZZZ</name>
<reference evidence="1" key="1">
    <citation type="submission" date="2018-07" db="EMBL/GenBank/DDBJ databases">
        <authorList>
            <person name="Quirk P.G."/>
            <person name="Krulwich T.A."/>
        </authorList>
    </citation>
    <scope>NUCLEOTIDE SEQUENCE</scope>
</reference>
<protein>
    <submittedName>
        <fullName evidence="1">Transposase</fullName>
    </submittedName>
</protein>
<organism evidence="1">
    <name type="scientific">metagenome</name>
    <dbReference type="NCBI Taxonomy" id="256318"/>
    <lineage>
        <taxon>unclassified sequences</taxon>
        <taxon>metagenomes</taxon>
    </lineage>
</organism>
<accession>A0A380TD96</accession>
<evidence type="ECO:0000313" key="1">
    <source>
        <dbReference type="EMBL" id="SUS05586.1"/>
    </source>
</evidence>
<dbReference type="EMBL" id="UIDG01000112">
    <property type="protein sequence ID" value="SUS05586.1"/>
    <property type="molecule type" value="Genomic_DNA"/>
</dbReference>
<sequence>MAAKQRVAVAIADAGREGEIRSIGEIDAAPCSMTRLMGKVATTDERLHFCCEAEPTGYGLHHLITELGHDRTVVAPSLIPRKPSESVRTGYRTRRC</sequence>
<dbReference type="AlphaFoldDB" id="A0A380TD96"/>
<gene>
    <name evidence="1" type="ORF">DF3PB_20054</name>
</gene>